<protein>
    <recommendedName>
        <fullName evidence="17">Cytochrome P450</fullName>
    </recommendedName>
</protein>
<evidence type="ECO:0000256" key="9">
    <source>
        <dbReference type="ARBA" id="ARBA00023002"/>
    </source>
</evidence>
<dbReference type="CDD" id="cd11065">
    <property type="entry name" value="CYP64-like"/>
    <property type="match status" value="1"/>
</dbReference>
<keyword evidence="10 13" id="KW-0408">Iron</keyword>
<evidence type="ECO:0000313" key="16">
    <source>
        <dbReference type="Proteomes" id="UP001385951"/>
    </source>
</evidence>
<dbReference type="PROSITE" id="PS00086">
    <property type="entry name" value="CYTOCHROME_P450"/>
    <property type="match status" value="1"/>
</dbReference>
<evidence type="ECO:0000256" key="10">
    <source>
        <dbReference type="ARBA" id="ARBA00023004"/>
    </source>
</evidence>
<dbReference type="SUPFAM" id="SSF48264">
    <property type="entry name" value="Cytochrome P450"/>
    <property type="match status" value="1"/>
</dbReference>
<dbReference type="GO" id="GO:0020037">
    <property type="term" value="F:heme binding"/>
    <property type="evidence" value="ECO:0007669"/>
    <property type="project" value="InterPro"/>
</dbReference>
<evidence type="ECO:0000256" key="12">
    <source>
        <dbReference type="ARBA" id="ARBA00023136"/>
    </source>
</evidence>
<reference evidence="15 16" key="1">
    <citation type="submission" date="2022-09" db="EMBL/GenBank/DDBJ databases">
        <authorList>
            <person name="Palmer J.M."/>
        </authorList>
    </citation>
    <scope>NUCLEOTIDE SEQUENCE [LARGE SCALE GENOMIC DNA]</scope>
    <source>
        <strain evidence="15 16">DSM 7382</strain>
    </source>
</reference>
<dbReference type="PANTHER" id="PTHR46300">
    <property type="entry name" value="P450, PUTATIVE (EUROFUNG)-RELATED-RELATED"/>
    <property type="match status" value="1"/>
</dbReference>
<dbReference type="GO" id="GO:0016020">
    <property type="term" value="C:membrane"/>
    <property type="evidence" value="ECO:0007669"/>
    <property type="project" value="UniProtKB-SubCell"/>
</dbReference>
<dbReference type="InterPro" id="IPR050364">
    <property type="entry name" value="Cytochrome_P450_fung"/>
</dbReference>
<dbReference type="InterPro" id="IPR017972">
    <property type="entry name" value="Cyt_P450_CS"/>
</dbReference>
<dbReference type="InterPro" id="IPR036396">
    <property type="entry name" value="Cyt_P450_sf"/>
</dbReference>
<sequence>MSICAFVVIASYFKNIVSSLPPGPKGHFLLGNLLQIPAVEPWILFKEWSKIYGDIIFIRLPIRPTIILCSAKAAFDLLDKRSNIYSDRPRSVMDELSSLTFNFAMMRYTSRWRSHRRMFHQYFHKGMTKSYESLQRREVHRFLKRVLDTPEGLNTGHEVRKIFSAIIVNTIYGINTTGDEYAHLAEVSLRGFSEFHVPGAYWVEYFPILRHVPSWIPGVKFKKAAEYYRPYVEQMINQPFDLVKGALVSSTCYSGLLSSNSEDMHKEKGTATPSITESLLKKLEAKYGGTPEYLEHEEIARNATAIGYGAGADTSTCAVQVFLIAMAFNPEVQKRAQAEIHSVVGPGRLPSSEDRENLPYVQAAILETLRWKPVVPLDTPHALIEDDEYNGFFIPKDTVVLAVNRAMMHDSEMYPDPSAFNPSRFLKDGKLDPNILSPLSLAFGFGRRICPGRHFSEASIYLTISSILQVFDVTLDPDFQGEDVQMTTGLISVPTSVPCVLKPRSQTAERLIQGLSV</sequence>
<evidence type="ECO:0000256" key="8">
    <source>
        <dbReference type="ARBA" id="ARBA00022989"/>
    </source>
</evidence>
<dbReference type="Pfam" id="PF00067">
    <property type="entry name" value="p450"/>
    <property type="match status" value="1"/>
</dbReference>
<dbReference type="Gene3D" id="1.10.630.10">
    <property type="entry name" value="Cytochrome P450"/>
    <property type="match status" value="1"/>
</dbReference>
<keyword evidence="9 14" id="KW-0560">Oxidoreductase</keyword>
<gene>
    <name evidence="15" type="ORF">QCA50_004680</name>
</gene>
<dbReference type="GO" id="GO:0005506">
    <property type="term" value="F:iron ion binding"/>
    <property type="evidence" value="ECO:0007669"/>
    <property type="project" value="InterPro"/>
</dbReference>
<evidence type="ECO:0000256" key="5">
    <source>
        <dbReference type="ARBA" id="ARBA00022617"/>
    </source>
</evidence>
<evidence type="ECO:0000256" key="11">
    <source>
        <dbReference type="ARBA" id="ARBA00023033"/>
    </source>
</evidence>
<dbReference type="PRINTS" id="PR00385">
    <property type="entry name" value="P450"/>
</dbReference>
<dbReference type="AlphaFoldDB" id="A0AAW0GN11"/>
<comment type="caution">
    <text evidence="15">The sequence shown here is derived from an EMBL/GenBank/DDBJ whole genome shotgun (WGS) entry which is preliminary data.</text>
</comment>
<comment type="similarity">
    <text evidence="4 14">Belongs to the cytochrome P450 family.</text>
</comment>
<name>A0AAW0GN11_9APHY</name>
<dbReference type="PRINTS" id="PR00463">
    <property type="entry name" value="EP450I"/>
</dbReference>
<comment type="cofactor">
    <cofactor evidence="1 13">
        <name>heme</name>
        <dbReference type="ChEBI" id="CHEBI:30413"/>
    </cofactor>
</comment>
<evidence type="ECO:0000256" key="13">
    <source>
        <dbReference type="PIRSR" id="PIRSR602401-1"/>
    </source>
</evidence>
<accession>A0AAW0GN11</accession>
<evidence type="ECO:0000256" key="14">
    <source>
        <dbReference type="RuleBase" id="RU000461"/>
    </source>
</evidence>
<keyword evidence="16" id="KW-1185">Reference proteome</keyword>
<dbReference type="EMBL" id="JASBNA010000005">
    <property type="protein sequence ID" value="KAK7691287.1"/>
    <property type="molecule type" value="Genomic_DNA"/>
</dbReference>
<dbReference type="Proteomes" id="UP001385951">
    <property type="component" value="Unassembled WGS sequence"/>
</dbReference>
<keyword evidence="12" id="KW-0472">Membrane</keyword>
<comment type="pathway">
    <text evidence="3">Secondary metabolite biosynthesis.</text>
</comment>
<evidence type="ECO:0008006" key="17">
    <source>
        <dbReference type="Google" id="ProtNLM"/>
    </source>
</evidence>
<dbReference type="GO" id="GO:0016705">
    <property type="term" value="F:oxidoreductase activity, acting on paired donors, with incorporation or reduction of molecular oxygen"/>
    <property type="evidence" value="ECO:0007669"/>
    <property type="project" value="InterPro"/>
</dbReference>
<comment type="subcellular location">
    <subcellularLocation>
        <location evidence="2">Membrane</location>
        <topology evidence="2">Single-pass membrane protein</topology>
    </subcellularLocation>
</comment>
<keyword evidence="11 14" id="KW-0503">Monooxygenase</keyword>
<dbReference type="InterPro" id="IPR002401">
    <property type="entry name" value="Cyt_P450_E_grp-I"/>
</dbReference>
<keyword evidence="5 13" id="KW-0349">Heme</keyword>
<evidence type="ECO:0000256" key="1">
    <source>
        <dbReference type="ARBA" id="ARBA00001971"/>
    </source>
</evidence>
<evidence type="ECO:0000256" key="4">
    <source>
        <dbReference type="ARBA" id="ARBA00010617"/>
    </source>
</evidence>
<dbReference type="InterPro" id="IPR001128">
    <property type="entry name" value="Cyt_P450"/>
</dbReference>
<evidence type="ECO:0000256" key="6">
    <source>
        <dbReference type="ARBA" id="ARBA00022692"/>
    </source>
</evidence>
<keyword evidence="6" id="KW-0812">Transmembrane</keyword>
<evidence type="ECO:0000313" key="15">
    <source>
        <dbReference type="EMBL" id="KAK7691287.1"/>
    </source>
</evidence>
<evidence type="ECO:0000256" key="3">
    <source>
        <dbReference type="ARBA" id="ARBA00005179"/>
    </source>
</evidence>
<evidence type="ECO:0000256" key="7">
    <source>
        <dbReference type="ARBA" id="ARBA00022723"/>
    </source>
</evidence>
<proteinExistence type="inferred from homology"/>
<evidence type="ECO:0000256" key="2">
    <source>
        <dbReference type="ARBA" id="ARBA00004167"/>
    </source>
</evidence>
<organism evidence="15 16">
    <name type="scientific">Cerrena zonata</name>
    <dbReference type="NCBI Taxonomy" id="2478898"/>
    <lineage>
        <taxon>Eukaryota</taxon>
        <taxon>Fungi</taxon>
        <taxon>Dikarya</taxon>
        <taxon>Basidiomycota</taxon>
        <taxon>Agaricomycotina</taxon>
        <taxon>Agaricomycetes</taxon>
        <taxon>Polyporales</taxon>
        <taxon>Cerrenaceae</taxon>
        <taxon>Cerrena</taxon>
    </lineage>
</organism>
<dbReference type="PANTHER" id="PTHR46300:SF7">
    <property type="entry name" value="P450, PUTATIVE (EUROFUNG)-RELATED"/>
    <property type="match status" value="1"/>
</dbReference>
<keyword evidence="7 13" id="KW-0479">Metal-binding</keyword>
<keyword evidence="8" id="KW-1133">Transmembrane helix</keyword>
<dbReference type="GO" id="GO:0004497">
    <property type="term" value="F:monooxygenase activity"/>
    <property type="evidence" value="ECO:0007669"/>
    <property type="project" value="UniProtKB-KW"/>
</dbReference>
<feature type="binding site" description="axial binding residue" evidence="13">
    <location>
        <position position="450"/>
    </location>
    <ligand>
        <name>heme</name>
        <dbReference type="ChEBI" id="CHEBI:30413"/>
    </ligand>
    <ligandPart>
        <name>Fe</name>
        <dbReference type="ChEBI" id="CHEBI:18248"/>
    </ligandPart>
</feature>